<evidence type="ECO:0000313" key="2">
    <source>
        <dbReference type="EMBL" id="RDI75142.1"/>
    </source>
</evidence>
<gene>
    <name evidence="2" type="ORF">Gocc_0940</name>
</gene>
<dbReference type="PROSITE" id="PS50056">
    <property type="entry name" value="TYR_PHOSPHATASE_2"/>
    <property type="match status" value="1"/>
</dbReference>
<dbReference type="InterPro" id="IPR016130">
    <property type="entry name" value="Tyr_Pase_AS"/>
</dbReference>
<name>A0A7M2Z059_9ACTN</name>
<comment type="caution">
    <text evidence="2">The sequence shown here is derived from an EMBL/GenBank/DDBJ whole genome shotgun (WGS) entry which is preliminary data.</text>
</comment>
<organism evidence="2 3">
    <name type="scientific">Gaiella occulta</name>
    <dbReference type="NCBI Taxonomy" id="1002870"/>
    <lineage>
        <taxon>Bacteria</taxon>
        <taxon>Bacillati</taxon>
        <taxon>Actinomycetota</taxon>
        <taxon>Thermoleophilia</taxon>
        <taxon>Gaiellales</taxon>
        <taxon>Gaiellaceae</taxon>
        <taxon>Gaiella</taxon>
    </lineage>
</organism>
<dbReference type="EMBL" id="QQZY01000002">
    <property type="protein sequence ID" value="RDI75142.1"/>
    <property type="molecule type" value="Genomic_DNA"/>
</dbReference>
<proteinExistence type="predicted"/>
<dbReference type="Proteomes" id="UP000254134">
    <property type="component" value="Unassembled WGS sequence"/>
</dbReference>
<reference evidence="2 3" key="1">
    <citation type="submission" date="2018-07" db="EMBL/GenBank/DDBJ databases">
        <title>High-quality-draft genome sequence of Gaiella occulta.</title>
        <authorList>
            <person name="Severino R."/>
            <person name="Froufe H.J.C."/>
            <person name="Rainey F.A."/>
            <person name="Barroso C."/>
            <person name="Albuquerque L."/>
            <person name="Lobo-Da-Cunha A."/>
            <person name="Da Costa M.S."/>
            <person name="Egas C."/>
        </authorList>
    </citation>
    <scope>NUCLEOTIDE SEQUENCE [LARGE SCALE GENOMIC DNA]</scope>
    <source>
        <strain evidence="2 3">F2-233</strain>
    </source>
</reference>
<evidence type="ECO:0000313" key="3">
    <source>
        <dbReference type="Proteomes" id="UP000254134"/>
    </source>
</evidence>
<dbReference type="PROSITE" id="PS00383">
    <property type="entry name" value="TYR_PHOSPHATASE_1"/>
    <property type="match status" value="1"/>
</dbReference>
<dbReference type="Pfam" id="PF13350">
    <property type="entry name" value="Y_phosphatase3"/>
    <property type="match status" value="1"/>
</dbReference>
<dbReference type="InterPro" id="IPR026893">
    <property type="entry name" value="Tyr/Ser_Pase_IphP-type"/>
</dbReference>
<accession>A0A7M2Z059</accession>
<evidence type="ECO:0000259" key="1">
    <source>
        <dbReference type="PROSITE" id="PS50056"/>
    </source>
</evidence>
<reference evidence="3" key="2">
    <citation type="journal article" date="2019" name="MicrobiologyOpen">
        <title>High-quality draft genome sequence of Gaiella occulta isolated from a 150 meter deep mineral water borehole and comparison with the genome sequences of other deep-branching lineages of the phylum Actinobacteria.</title>
        <authorList>
            <person name="Severino R."/>
            <person name="Froufe H.J.C."/>
            <person name="Barroso C."/>
            <person name="Albuquerque L."/>
            <person name="Lobo-da-Cunha A."/>
            <person name="da Costa M.S."/>
            <person name="Egas C."/>
        </authorList>
    </citation>
    <scope>NUCLEOTIDE SEQUENCE [LARGE SCALE GENOMIC DNA]</scope>
    <source>
        <strain evidence="3">F2-233</strain>
    </source>
</reference>
<feature type="domain" description="Tyrosine specific protein phosphatases" evidence="1">
    <location>
        <begin position="112"/>
        <end position="163"/>
    </location>
</feature>
<dbReference type="Gene3D" id="3.90.190.10">
    <property type="entry name" value="Protein tyrosine phosphatase superfamily"/>
    <property type="match status" value="1"/>
</dbReference>
<dbReference type="GO" id="GO:0004721">
    <property type="term" value="F:phosphoprotein phosphatase activity"/>
    <property type="evidence" value="ECO:0007669"/>
    <property type="project" value="InterPro"/>
</dbReference>
<keyword evidence="3" id="KW-1185">Reference proteome</keyword>
<dbReference type="SUPFAM" id="SSF52799">
    <property type="entry name" value="(Phosphotyrosine protein) phosphatases II"/>
    <property type="match status" value="1"/>
</dbReference>
<dbReference type="InterPro" id="IPR029021">
    <property type="entry name" value="Prot-tyrosine_phosphatase-like"/>
</dbReference>
<dbReference type="AlphaFoldDB" id="A0A7M2Z059"/>
<sequence length="247" mass="25890">MSARALPWDGCHNVRDLGGLPTASGGRTRAGVVIRADSIGHLTPRGRERALAAGVRRVVDLRFPGEEGGEPGARTAVEVVRVSLFGERDAAQEAAFDERVRDADDVAAAFADGYVAALERNRGRVGEAVTAVAEADGPVVVHCLAGKDRTGIVSALLLAAAGVPDGVVAADYALSEPNMLGLFGEWVAASRDEGEHRLRSRLIMAPAAAMAAVLHWLRTSAGGAEEYLRSAGVDDPELRRLRARLAG</sequence>
<dbReference type="RefSeq" id="WP_181813370.1">
    <property type="nucleotide sequence ID" value="NZ_QQZY01000002.1"/>
</dbReference>
<dbReference type="InterPro" id="IPR000387">
    <property type="entry name" value="Tyr_Pase_dom"/>
</dbReference>
<protein>
    <submittedName>
        <fullName evidence="2">Tyrosine phosphatase family</fullName>
    </submittedName>
</protein>